<dbReference type="InterPro" id="IPR041546">
    <property type="entry name" value="ClpA/ClpB_AAA_lid"/>
</dbReference>
<gene>
    <name evidence="8" type="ORF">K1Y72_06420</name>
</gene>
<name>A0ABS7FNP0_9ACTN</name>
<evidence type="ECO:0000256" key="1">
    <source>
        <dbReference type="ARBA" id="ARBA00022679"/>
    </source>
</evidence>
<dbReference type="SMART" id="SM00382">
    <property type="entry name" value="AAA"/>
    <property type="match status" value="1"/>
</dbReference>
<dbReference type="PANTHER" id="PTHR43289">
    <property type="entry name" value="MITOGEN-ACTIVATED PROTEIN KINASE KINASE KINASE 20-RELATED"/>
    <property type="match status" value="1"/>
</dbReference>
<keyword evidence="2" id="KW-0547">Nucleotide-binding</keyword>
<keyword evidence="9" id="KW-1185">Reference proteome</keyword>
<keyword evidence="5" id="KW-0677">Repeat</keyword>
<accession>A0ABS7FNP0</accession>
<dbReference type="CDD" id="cd14014">
    <property type="entry name" value="STKc_PknB_like"/>
    <property type="match status" value="1"/>
</dbReference>
<keyword evidence="1" id="KW-0808">Transferase</keyword>
<dbReference type="Proteomes" id="UP000774570">
    <property type="component" value="Unassembled WGS sequence"/>
</dbReference>
<proteinExistence type="predicted"/>
<evidence type="ECO:0000256" key="4">
    <source>
        <dbReference type="ARBA" id="ARBA00022840"/>
    </source>
</evidence>
<evidence type="ECO:0000259" key="7">
    <source>
        <dbReference type="PROSITE" id="PS51903"/>
    </source>
</evidence>
<dbReference type="InterPro" id="IPR003593">
    <property type="entry name" value="AAA+_ATPase"/>
</dbReference>
<evidence type="ECO:0000259" key="6">
    <source>
        <dbReference type="PROSITE" id="PS50011"/>
    </source>
</evidence>
<evidence type="ECO:0000256" key="5">
    <source>
        <dbReference type="PROSITE-ProRule" id="PRU01251"/>
    </source>
</evidence>
<dbReference type="SUPFAM" id="SSF81923">
    <property type="entry name" value="Double Clp-N motif"/>
    <property type="match status" value="1"/>
</dbReference>
<comment type="caution">
    <text evidence="8">The sequence shown here is derived from an EMBL/GenBank/DDBJ whole genome shotgun (WGS) entry which is preliminary data.</text>
</comment>
<dbReference type="PROSITE" id="PS50011">
    <property type="entry name" value="PROTEIN_KINASE_DOM"/>
    <property type="match status" value="1"/>
</dbReference>
<keyword evidence="4" id="KW-0067">ATP-binding</keyword>
<dbReference type="PROSITE" id="PS00108">
    <property type="entry name" value="PROTEIN_KINASE_ST"/>
    <property type="match status" value="1"/>
</dbReference>
<dbReference type="GO" id="GO:0016301">
    <property type="term" value="F:kinase activity"/>
    <property type="evidence" value="ECO:0007669"/>
    <property type="project" value="UniProtKB-KW"/>
</dbReference>
<dbReference type="SUPFAM" id="SSF56112">
    <property type="entry name" value="Protein kinase-like (PK-like)"/>
    <property type="match status" value="1"/>
</dbReference>
<evidence type="ECO:0000313" key="9">
    <source>
        <dbReference type="Proteomes" id="UP000774570"/>
    </source>
</evidence>
<dbReference type="InterPro" id="IPR008271">
    <property type="entry name" value="Ser/Thr_kinase_AS"/>
</dbReference>
<dbReference type="InterPro" id="IPR027417">
    <property type="entry name" value="P-loop_NTPase"/>
</dbReference>
<evidence type="ECO:0000313" key="8">
    <source>
        <dbReference type="EMBL" id="MBW8481993.1"/>
    </source>
</evidence>
<dbReference type="InterPro" id="IPR011009">
    <property type="entry name" value="Kinase-like_dom_sf"/>
</dbReference>
<dbReference type="RefSeq" id="WP_220164158.1">
    <property type="nucleotide sequence ID" value="NZ_JAIBOA010000003.1"/>
</dbReference>
<dbReference type="InterPro" id="IPR000719">
    <property type="entry name" value="Prot_kinase_dom"/>
</dbReference>
<keyword evidence="3 8" id="KW-0418">Kinase</keyword>
<organism evidence="8 9">
    <name type="scientific">Actinomadura parmotrematis</name>
    <dbReference type="NCBI Taxonomy" id="2864039"/>
    <lineage>
        <taxon>Bacteria</taxon>
        <taxon>Bacillati</taxon>
        <taxon>Actinomycetota</taxon>
        <taxon>Actinomycetes</taxon>
        <taxon>Streptosporangiales</taxon>
        <taxon>Thermomonosporaceae</taxon>
        <taxon>Actinomadura</taxon>
    </lineage>
</organism>
<dbReference type="Gene3D" id="1.10.1780.10">
    <property type="entry name" value="Clp, N-terminal domain"/>
    <property type="match status" value="1"/>
</dbReference>
<sequence length="745" mass="77765">MTIQLSGGAERAILDAVALATASGRALAEPIHLLPSLAGQAAALLRSIGADPEALRAAALRRVEALPPGPGGAAGRDARLARSGVLVTTIAAQHARELGDPRIESAHLLIGLFEADNICRFLLGQEGADTRRLREGIARAQAATLVPGPAPAAAPVPAPEPLPPHLTDLAEGAGPAFGRDEELRRLISVLNRRDRANPLLVGEAGIGKRAMLNALATLVAPARMAALDPKVLGGTGPAARERLDELPGLLRGGILVLDNLSSADADGPAAVALAALLEHGGFRVVATMTPGSHTAWLRRHPDLMRRFRLLQVSDLSADSVLAVLRAMRPRYEEHHRLEIGDDALVAAAALSARHLPGAQPEKALDLLDEAAAQLRMDTTMLPAAAERPHAPDAYLDLLTDAVAGNAAHLATLHDALQRHRARPPATTELTAGDVAGVLVDLAGLPAPAGPVPVREENLWPGDPRQLGRYRIVRRLGEGGQGVVYLGEAPAGGLVAIKMLHAEVTRNPAAHERFEREVAAAQRVASFCTAQVLESGVEGRRPYVVSEFVDGPSLRESIEEGGTRAGAALDRLAIGTITALAAIAEAGIVHRDFKPDNVLLAPDGLRVIDFGIARALDTSASVTGQIIGTPAYMAPEQFRGGNVGPAADVFAWACTLVYAAIGRPPHGSGPIPEIMYNKVNGVQDLGDFHRLASPALAALVEAALRLDPAGRPSPRRILLSLLGRPDQGAAGLLAEGAAVATRRLDE</sequence>
<dbReference type="Pfam" id="PF02861">
    <property type="entry name" value="Clp_N"/>
    <property type="match status" value="1"/>
</dbReference>
<dbReference type="PROSITE" id="PS51903">
    <property type="entry name" value="CLP_R"/>
    <property type="match status" value="1"/>
</dbReference>
<dbReference type="PANTHER" id="PTHR43289:SF34">
    <property type="entry name" value="SERINE_THREONINE-PROTEIN KINASE YBDM-RELATED"/>
    <property type="match status" value="1"/>
</dbReference>
<evidence type="ECO:0000256" key="3">
    <source>
        <dbReference type="ARBA" id="ARBA00022777"/>
    </source>
</evidence>
<feature type="domain" description="Protein kinase" evidence="6">
    <location>
        <begin position="469"/>
        <end position="721"/>
    </location>
</feature>
<reference evidence="8 9" key="1">
    <citation type="submission" date="2021-07" db="EMBL/GenBank/DDBJ databases">
        <title>Actinomadura sp. PM05-2 isolated from lichen.</title>
        <authorList>
            <person name="Somphong A."/>
            <person name="Phongsopitanun W."/>
            <person name="Tanasupawat S."/>
            <person name="Peongsungnone V."/>
        </authorList>
    </citation>
    <scope>NUCLEOTIDE SEQUENCE [LARGE SCALE GENOMIC DNA]</scope>
    <source>
        <strain evidence="8 9">PM05-2</strain>
    </source>
</reference>
<dbReference type="SUPFAM" id="SSF52540">
    <property type="entry name" value="P-loop containing nucleoside triphosphate hydrolases"/>
    <property type="match status" value="1"/>
</dbReference>
<dbReference type="EMBL" id="JAIBOA010000003">
    <property type="protein sequence ID" value="MBW8481993.1"/>
    <property type="molecule type" value="Genomic_DNA"/>
</dbReference>
<dbReference type="Gene3D" id="3.30.200.20">
    <property type="entry name" value="Phosphorylase Kinase, domain 1"/>
    <property type="match status" value="1"/>
</dbReference>
<feature type="domain" description="Clp R" evidence="7">
    <location>
        <begin position="2"/>
        <end position="143"/>
    </location>
</feature>
<dbReference type="Gene3D" id="3.40.50.300">
    <property type="entry name" value="P-loop containing nucleotide triphosphate hydrolases"/>
    <property type="match status" value="2"/>
</dbReference>
<dbReference type="InterPro" id="IPR036628">
    <property type="entry name" value="Clp_N_dom_sf"/>
</dbReference>
<dbReference type="Gene3D" id="1.10.510.10">
    <property type="entry name" value="Transferase(Phosphotransferase) domain 1"/>
    <property type="match status" value="1"/>
</dbReference>
<evidence type="ECO:0000256" key="2">
    <source>
        <dbReference type="ARBA" id="ARBA00022741"/>
    </source>
</evidence>
<dbReference type="Pfam" id="PF17871">
    <property type="entry name" value="AAA_lid_9"/>
    <property type="match status" value="1"/>
</dbReference>
<dbReference type="InterPro" id="IPR004176">
    <property type="entry name" value="Clp_R_N"/>
</dbReference>
<dbReference type="Pfam" id="PF00069">
    <property type="entry name" value="Pkinase"/>
    <property type="match status" value="1"/>
</dbReference>
<protein>
    <submittedName>
        <fullName evidence="8">Protein kinase</fullName>
    </submittedName>
</protein>